<feature type="compositionally biased region" description="Basic and acidic residues" evidence="1">
    <location>
        <begin position="1"/>
        <end position="17"/>
    </location>
</feature>
<feature type="compositionally biased region" description="Polar residues" evidence="1">
    <location>
        <begin position="103"/>
        <end position="113"/>
    </location>
</feature>
<proteinExistence type="predicted"/>
<protein>
    <submittedName>
        <fullName evidence="2">Uncharacterized protein</fullName>
    </submittedName>
</protein>
<evidence type="ECO:0000313" key="3">
    <source>
        <dbReference type="Proteomes" id="UP000053095"/>
    </source>
</evidence>
<gene>
    <name evidence="2" type="ORF">TCE0_050r18263</name>
</gene>
<feature type="compositionally biased region" description="Basic and acidic residues" evidence="1">
    <location>
        <begin position="211"/>
        <end position="225"/>
    </location>
</feature>
<dbReference type="EMBL" id="DF933846">
    <property type="protein sequence ID" value="GAM43442.1"/>
    <property type="molecule type" value="Genomic_DNA"/>
</dbReference>
<feature type="compositionally biased region" description="Low complexity" evidence="1">
    <location>
        <begin position="40"/>
        <end position="51"/>
    </location>
</feature>
<sequence>MDNAPDDVRSRSKESKDSAYPPSTTFKGDSLTRAKKLRSPVRSNESSSSVPTPIPALVVYEVDDETPSYEHHEHYEDENDADDDGDDEADEDEDDVSDSGSSTPRASRQSFGLTSPPPAYVTSTTANGPSTPRASRQTDQEQDAYSQSQTLLPARAYSPPGEDRWRRRRGHGHGRNESVSSMTTTKPAKSEQEVLDAMIDDLSREQQQGEAGDHEVYKRGTELKPARSLRRERRQGRD</sequence>
<name>A0A0B8N5L7_TALPI</name>
<keyword evidence="3" id="KW-1185">Reference proteome</keyword>
<dbReference type="AlphaFoldDB" id="A0A0B8N5L7"/>
<evidence type="ECO:0000256" key="1">
    <source>
        <dbReference type="SAM" id="MobiDB-lite"/>
    </source>
</evidence>
<feature type="compositionally biased region" description="Polar residues" evidence="1">
    <location>
        <begin position="177"/>
        <end position="187"/>
    </location>
</feature>
<evidence type="ECO:0000313" key="2">
    <source>
        <dbReference type="EMBL" id="GAM43442.1"/>
    </source>
</evidence>
<feature type="compositionally biased region" description="Polar residues" evidence="1">
    <location>
        <begin position="121"/>
        <end position="151"/>
    </location>
</feature>
<reference evidence="3" key="1">
    <citation type="journal article" date="2015" name="Genome Announc.">
        <title>Draft genome sequence of Talaromyces cellulolyticus strain Y-94, a source of lignocellulosic biomass-degrading enzymes.</title>
        <authorList>
            <person name="Fujii T."/>
            <person name="Koike H."/>
            <person name="Sawayama S."/>
            <person name="Yano S."/>
            <person name="Inoue H."/>
        </authorList>
    </citation>
    <scope>NUCLEOTIDE SEQUENCE [LARGE SCALE GENOMIC DNA]</scope>
    <source>
        <strain evidence="3">Y-94</strain>
    </source>
</reference>
<feature type="compositionally biased region" description="Acidic residues" evidence="1">
    <location>
        <begin position="76"/>
        <end position="97"/>
    </location>
</feature>
<organism evidence="2 3">
    <name type="scientific">Talaromyces pinophilus</name>
    <name type="common">Penicillium pinophilum</name>
    <dbReference type="NCBI Taxonomy" id="128442"/>
    <lineage>
        <taxon>Eukaryota</taxon>
        <taxon>Fungi</taxon>
        <taxon>Dikarya</taxon>
        <taxon>Ascomycota</taxon>
        <taxon>Pezizomycotina</taxon>
        <taxon>Eurotiomycetes</taxon>
        <taxon>Eurotiomycetidae</taxon>
        <taxon>Eurotiales</taxon>
        <taxon>Trichocomaceae</taxon>
        <taxon>Talaromyces</taxon>
        <taxon>Talaromyces sect. Talaromyces</taxon>
    </lineage>
</organism>
<feature type="region of interest" description="Disordered" evidence="1">
    <location>
        <begin position="1"/>
        <end position="238"/>
    </location>
</feature>
<accession>A0A0B8N5L7</accession>
<feature type="compositionally biased region" description="Basic residues" evidence="1">
    <location>
        <begin position="227"/>
        <end position="238"/>
    </location>
</feature>
<dbReference type="Proteomes" id="UP000053095">
    <property type="component" value="Unassembled WGS sequence"/>
</dbReference>